<dbReference type="EMBL" id="CAFBMK010000131">
    <property type="protein sequence ID" value="CAB4925844.1"/>
    <property type="molecule type" value="Genomic_DNA"/>
</dbReference>
<dbReference type="Pfam" id="PF01471">
    <property type="entry name" value="PG_binding_1"/>
    <property type="match status" value="1"/>
</dbReference>
<dbReference type="InterPro" id="IPR002477">
    <property type="entry name" value="Peptidoglycan-bd-like"/>
</dbReference>
<gene>
    <name evidence="2" type="ORF">UFOPK3564_02098</name>
</gene>
<organism evidence="2">
    <name type="scientific">freshwater metagenome</name>
    <dbReference type="NCBI Taxonomy" id="449393"/>
    <lineage>
        <taxon>unclassified sequences</taxon>
        <taxon>metagenomes</taxon>
        <taxon>ecological metagenomes</taxon>
    </lineage>
</organism>
<dbReference type="SUPFAM" id="SSF47090">
    <property type="entry name" value="PGBD-like"/>
    <property type="match status" value="1"/>
</dbReference>
<proteinExistence type="predicted"/>
<dbReference type="Gene3D" id="1.10.101.10">
    <property type="entry name" value="PGBD-like superfamily/PGBD"/>
    <property type="match status" value="1"/>
</dbReference>
<dbReference type="InterPro" id="IPR036365">
    <property type="entry name" value="PGBD-like_sf"/>
</dbReference>
<name>A0A6J7I599_9ZZZZ</name>
<protein>
    <submittedName>
        <fullName evidence="2">Unannotated protein</fullName>
    </submittedName>
</protein>
<evidence type="ECO:0000259" key="1">
    <source>
        <dbReference type="Pfam" id="PF01471"/>
    </source>
</evidence>
<reference evidence="2" key="1">
    <citation type="submission" date="2020-05" db="EMBL/GenBank/DDBJ databases">
        <authorList>
            <person name="Chiriac C."/>
            <person name="Salcher M."/>
            <person name="Ghai R."/>
            <person name="Kavagutti S V."/>
        </authorList>
    </citation>
    <scope>NUCLEOTIDE SEQUENCE</scope>
</reference>
<sequence length="114" mass="11626">MPTSQNPARHPVRRASGRVRAAAAPIAVAGVVALSSIGLSAAPAAAAERVQHRLVADGYLDAADATGAYDARTGAAIARWQAARGLRADGLVDAVTADELLGTGSTLPHRRIPR</sequence>
<evidence type="ECO:0000313" key="2">
    <source>
        <dbReference type="EMBL" id="CAB4925844.1"/>
    </source>
</evidence>
<dbReference type="AlphaFoldDB" id="A0A6J7I599"/>
<dbReference type="InterPro" id="IPR036366">
    <property type="entry name" value="PGBDSf"/>
</dbReference>
<accession>A0A6J7I599</accession>
<feature type="domain" description="Peptidoglycan binding-like" evidence="1">
    <location>
        <begin position="48"/>
        <end position="98"/>
    </location>
</feature>